<name>A0ABT3CNZ8_9BACT</name>
<evidence type="ECO:0000256" key="1">
    <source>
        <dbReference type="ARBA" id="ARBA00004826"/>
    </source>
</evidence>
<feature type="domain" description="Nudix hydrolase" evidence="11">
    <location>
        <begin position="27"/>
        <end position="159"/>
    </location>
</feature>
<dbReference type="Pfam" id="PF00293">
    <property type="entry name" value="NUDIX"/>
    <property type="match status" value="1"/>
</dbReference>
<keyword evidence="4" id="KW-0963">Cytoplasm</keyword>
<dbReference type="InterPro" id="IPR056375">
    <property type="entry name" value="Idi_bact"/>
</dbReference>
<dbReference type="EMBL" id="JAOYOD010000001">
    <property type="protein sequence ID" value="MCV9385416.1"/>
    <property type="molecule type" value="Genomic_DNA"/>
</dbReference>
<keyword evidence="7" id="KW-0464">Manganese</keyword>
<comment type="pathway">
    <text evidence="1">Isoprenoid biosynthesis; dimethylallyl diphosphate biosynthesis; dimethylallyl diphosphate from isopentenyl diphosphate: step 1/1.</text>
</comment>
<dbReference type="InterPro" id="IPR000086">
    <property type="entry name" value="NUDIX_hydrolase_dom"/>
</dbReference>
<dbReference type="GO" id="GO:0004452">
    <property type="term" value="F:isopentenyl-diphosphate delta-isomerase activity"/>
    <property type="evidence" value="ECO:0007669"/>
    <property type="project" value="UniProtKB-EC"/>
</dbReference>
<dbReference type="Gene3D" id="3.90.79.10">
    <property type="entry name" value="Nucleoside Triphosphate Pyrophosphohydrolase"/>
    <property type="match status" value="1"/>
</dbReference>
<keyword evidence="6" id="KW-0460">Magnesium</keyword>
<evidence type="ECO:0000256" key="9">
    <source>
        <dbReference type="ARBA" id="ARBA00023235"/>
    </source>
</evidence>
<dbReference type="CDD" id="cd02885">
    <property type="entry name" value="NUDIX_IPP_Isomerase"/>
    <property type="match status" value="1"/>
</dbReference>
<dbReference type="NCBIfam" id="TIGR02150">
    <property type="entry name" value="IPP_isom_1"/>
    <property type="match status" value="1"/>
</dbReference>
<comment type="similarity">
    <text evidence="2">Belongs to the IPP isomerase type 1 family.</text>
</comment>
<organism evidence="12 13">
    <name type="scientific">Reichenbachiella ulvae</name>
    <dbReference type="NCBI Taxonomy" id="2980104"/>
    <lineage>
        <taxon>Bacteria</taxon>
        <taxon>Pseudomonadati</taxon>
        <taxon>Bacteroidota</taxon>
        <taxon>Cytophagia</taxon>
        <taxon>Cytophagales</taxon>
        <taxon>Reichenbachiellaceae</taxon>
        <taxon>Reichenbachiella</taxon>
    </lineage>
</organism>
<keyword evidence="5" id="KW-0479">Metal-binding</keyword>
<evidence type="ECO:0000256" key="4">
    <source>
        <dbReference type="ARBA" id="ARBA00022490"/>
    </source>
</evidence>
<dbReference type="RefSeq" id="WP_264136205.1">
    <property type="nucleotide sequence ID" value="NZ_JAOYOD010000001.1"/>
</dbReference>
<evidence type="ECO:0000256" key="6">
    <source>
        <dbReference type="ARBA" id="ARBA00022842"/>
    </source>
</evidence>
<sequence>MEEVVLVDHLDNEIGVEEKLRAHENGSLHRAFSVFIFNSQGDMLIQQRAAGKYHSANLWSNACCSHPRPNENINDAAHRRLKEELGMEAELNWLMSFQYKIDFENGLIEHELDHVFVGISDDKAIINPDEVSAIKYISTESLLKDLEESPQNYTFWFKELIKDVLDKSKDRTV</sequence>
<reference evidence="12 13" key="1">
    <citation type="submission" date="2022-10" db="EMBL/GenBank/DDBJ databases">
        <title>Comparative genomics and taxonomic characterization of three novel marine species of genus Reichenbachiella exhibiting antioxidant and polysaccharide degradation activities.</title>
        <authorList>
            <person name="Muhammad N."/>
            <person name="Lee Y.-J."/>
            <person name="Ko J."/>
            <person name="Kim S.-G."/>
        </authorList>
    </citation>
    <scope>NUCLEOTIDE SEQUENCE [LARGE SCALE GENOMIC DNA]</scope>
    <source>
        <strain evidence="12 13">ABR2-5</strain>
    </source>
</reference>
<evidence type="ECO:0000256" key="10">
    <source>
        <dbReference type="NCBIfam" id="TIGR02150"/>
    </source>
</evidence>
<evidence type="ECO:0000313" key="12">
    <source>
        <dbReference type="EMBL" id="MCV9385416.1"/>
    </source>
</evidence>
<dbReference type="InterPro" id="IPR015797">
    <property type="entry name" value="NUDIX_hydrolase-like_dom_sf"/>
</dbReference>
<dbReference type="PANTHER" id="PTHR10885">
    <property type="entry name" value="ISOPENTENYL-DIPHOSPHATE DELTA-ISOMERASE"/>
    <property type="match status" value="1"/>
</dbReference>
<dbReference type="NCBIfam" id="NF002995">
    <property type="entry name" value="PRK03759.1"/>
    <property type="match status" value="1"/>
</dbReference>
<keyword evidence="9 12" id="KW-0413">Isomerase</keyword>
<keyword evidence="13" id="KW-1185">Reference proteome</keyword>
<evidence type="ECO:0000259" key="11">
    <source>
        <dbReference type="PROSITE" id="PS51462"/>
    </source>
</evidence>
<accession>A0ABT3CNZ8</accession>
<dbReference type="PIRSF" id="PIRSF018427">
    <property type="entry name" value="Isopntndiph_ism"/>
    <property type="match status" value="1"/>
</dbReference>
<dbReference type="Proteomes" id="UP001300692">
    <property type="component" value="Unassembled WGS sequence"/>
</dbReference>
<dbReference type="PANTHER" id="PTHR10885:SF0">
    <property type="entry name" value="ISOPENTENYL-DIPHOSPHATE DELTA-ISOMERASE"/>
    <property type="match status" value="1"/>
</dbReference>
<dbReference type="EC" id="5.3.3.2" evidence="3 10"/>
<keyword evidence="8" id="KW-0414">Isoprene biosynthesis</keyword>
<dbReference type="HAMAP" id="MF_00202">
    <property type="entry name" value="Idi"/>
    <property type="match status" value="1"/>
</dbReference>
<evidence type="ECO:0000313" key="13">
    <source>
        <dbReference type="Proteomes" id="UP001300692"/>
    </source>
</evidence>
<evidence type="ECO:0000256" key="5">
    <source>
        <dbReference type="ARBA" id="ARBA00022723"/>
    </source>
</evidence>
<evidence type="ECO:0000256" key="8">
    <source>
        <dbReference type="ARBA" id="ARBA00023229"/>
    </source>
</evidence>
<evidence type="ECO:0000256" key="3">
    <source>
        <dbReference type="ARBA" id="ARBA00012057"/>
    </source>
</evidence>
<comment type="caution">
    <text evidence="12">The sequence shown here is derived from an EMBL/GenBank/DDBJ whole genome shotgun (WGS) entry which is preliminary data.</text>
</comment>
<proteinExistence type="inferred from homology"/>
<evidence type="ECO:0000256" key="7">
    <source>
        <dbReference type="ARBA" id="ARBA00023211"/>
    </source>
</evidence>
<dbReference type="InterPro" id="IPR011876">
    <property type="entry name" value="IsopentenylPP_isomerase_typ1"/>
</dbReference>
<dbReference type="PROSITE" id="PS51462">
    <property type="entry name" value="NUDIX"/>
    <property type="match status" value="1"/>
</dbReference>
<protein>
    <recommendedName>
        <fullName evidence="3 10">Isopentenyl-diphosphate delta-isomerase</fullName>
        <ecNumber evidence="3 10">5.3.3.2</ecNumber>
    </recommendedName>
</protein>
<gene>
    <name evidence="12" type="primary">idi</name>
    <name evidence="12" type="ORF">N7U62_02015</name>
</gene>
<evidence type="ECO:0000256" key="2">
    <source>
        <dbReference type="ARBA" id="ARBA00007579"/>
    </source>
</evidence>
<dbReference type="SUPFAM" id="SSF55811">
    <property type="entry name" value="Nudix"/>
    <property type="match status" value="1"/>
</dbReference>